<dbReference type="GeneID" id="70296976"/>
<dbReference type="AlphaFoldDB" id="A0A9P8CPV3"/>
<name>A0A9P8CPV3_9HYPO</name>
<dbReference type="InterPro" id="IPR011990">
    <property type="entry name" value="TPR-like_helical_dom_sf"/>
</dbReference>
<accession>A0A9P8CPV3</accession>
<dbReference type="RefSeq" id="XP_046117050.1">
    <property type="nucleotide sequence ID" value="XM_046266073.1"/>
</dbReference>
<gene>
    <name evidence="1" type="ORF">F5Z01DRAFT_689273</name>
</gene>
<comment type="caution">
    <text evidence="1">The sequence shown here is derived from an EMBL/GenBank/DDBJ whole genome shotgun (WGS) entry which is preliminary data.</text>
</comment>
<evidence type="ECO:0000313" key="1">
    <source>
        <dbReference type="EMBL" id="KAG9253126.1"/>
    </source>
</evidence>
<organism evidence="1 2">
    <name type="scientific">Emericellopsis atlantica</name>
    <dbReference type="NCBI Taxonomy" id="2614577"/>
    <lineage>
        <taxon>Eukaryota</taxon>
        <taxon>Fungi</taxon>
        <taxon>Dikarya</taxon>
        <taxon>Ascomycota</taxon>
        <taxon>Pezizomycotina</taxon>
        <taxon>Sordariomycetes</taxon>
        <taxon>Hypocreomycetidae</taxon>
        <taxon>Hypocreales</taxon>
        <taxon>Bionectriaceae</taxon>
        <taxon>Emericellopsis</taxon>
    </lineage>
</organism>
<reference evidence="1" key="1">
    <citation type="journal article" date="2021" name="IMA Fungus">
        <title>Genomic characterization of three marine fungi, including Emericellopsis atlantica sp. nov. with signatures of a generalist lifestyle and marine biomass degradation.</title>
        <authorList>
            <person name="Hagestad O.C."/>
            <person name="Hou L."/>
            <person name="Andersen J.H."/>
            <person name="Hansen E.H."/>
            <person name="Altermark B."/>
            <person name="Li C."/>
            <person name="Kuhnert E."/>
            <person name="Cox R.J."/>
            <person name="Crous P.W."/>
            <person name="Spatafora J.W."/>
            <person name="Lail K."/>
            <person name="Amirebrahimi M."/>
            <person name="Lipzen A."/>
            <person name="Pangilinan J."/>
            <person name="Andreopoulos W."/>
            <person name="Hayes R.D."/>
            <person name="Ng V."/>
            <person name="Grigoriev I.V."/>
            <person name="Jackson S.A."/>
            <person name="Sutton T.D.S."/>
            <person name="Dobson A.D.W."/>
            <person name="Rama T."/>
        </authorList>
    </citation>
    <scope>NUCLEOTIDE SEQUENCE</scope>
    <source>
        <strain evidence="1">TS7</strain>
    </source>
</reference>
<protein>
    <submittedName>
        <fullName evidence="1">Uncharacterized protein</fullName>
    </submittedName>
</protein>
<dbReference type="OrthoDB" id="4748888at2759"/>
<proteinExistence type="predicted"/>
<dbReference type="SUPFAM" id="SSF48452">
    <property type="entry name" value="TPR-like"/>
    <property type="match status" value="1"/>
</dbReference>
<dbReference type="Proteomes" id="UP000887229">
    <property type="component" value="Unassembled WGS sequence"/>
</dbReference>
<evidence type="ECO:0000313" key="2">
    <source>
        <dbReference type="Proteomes" id="UP000887229"/>
    </source>
</evidence>
<dbReference type="Gene3D" id="1.25.40.10">
    <property type="entry name" value="Tetratricopeptide repeat domain"/>
    <property type="match status" value="1"/>
</dbReference>
<keyword evidence="2" id="KW-1185">Reference proteome</keyword>
<dbReference type="EMBL" id="MU251259">
    <property type="protein sequence ID" value="KAG9253126.1"/>
    <property type="molecule type" value="Genomic_DNA"/>
</dbReference>
<sequence length="388" mass="43567">MKLPEEQVHDLSSGRFSLHRPVQAECLSRATTYENQEGFDEEGAHYLDHIASLARSWRDSQREPDPLKPTVDFGNLMADCAWFVHDNDTAGIMSLVIGTGQEAYFTLPDNLKTPLLESDILLLLCIRDLRFEGDFESAEQQGKKSLAIRVGLRIPQELELTNCYNYIAIACDSVGRHAEAKGWLQKSRTILEGTQDELHTRLLCQNNLNFSRNLFSVQDYEESEKLLDQACSQATIFESWYSLAFAHHSKANLYIRWGRYDAASEQVALARATLSKSGGVASISWASGIVSYRASSVAILQNVQEVAVDEAKKAVAIARLYKMPPGARARFSHLLMKAYLMDPEKYGKEASEARSEAQRLRKLLPPGRTDLSDESDRAFDLLVDISVR</sequence>